<evidence type="ECO:0000256" key="3">
    <source>
        <dbReference type="ARBA" id="ARBA00022692"/>
    </source>
</evidence>
<accession>A0A6J7G790</accession>
<evidence type="ECO:0000256" key="2">
    <source>
        <dbReference type="ARBA" id="ARBA00022475"/>
    </source>
</evidence>
<feature type="transmembrane region" description="Helical" evidence="6">
    <location>
        <begin position="203"/>
        <end position="220"/>
    </location>
</feature>
<evidence type="ECO:0000313" key="7">
    <source>
        <dbReference type="EMBL" id="CAB4901085.1"/>
    </source>
</evidence>
<evidence type="ECO:0000256" key="6">
    <source>
        <dbReference type="SAM" id="Phobius"/>
    </source>
</evidence>
<reference evidence="7" key="1">
    <citation type="submission" date="2020-05" db="EMBL/GenBank/DDBJ databases">
        <authorList>
            <person name="Chiriac C."/>
            <person name="Salcher M."/>
            <person name="Ghai R."/>
            <person name="Kavagutti S V."/>
        </authorList>
    </citation>
    <scope>NUCLEOTIDE SEQUENCE</scope>
</reference>
<feature type="transmembrane region" description="Helical" evidence="6">
    <location>
        <begin position="163"/>
        <end position="182"/>
    </location>
</feature>
<keyword evidence="2" id="KW-1003">Cell membrane</keyword>
<evidence type="ECO:0000256" key="4">
    <source>
        <dbReference type="ARBA" id="ARBA00022989"/>
    </source>
</evidence>
<dbReference type="EMBL" id="CAFBMR010000002">
    <property type="protein sequence ID" value="CAB4901085.1"/>
    <property type="molecule type" value="Genomic_DNA"/>
</dbReference>
<feature type="transmembrane region" description="Helical" evidence="6">
    <location>
        <begin position="240"/>
        <end position="262"/>
    </location>
</feature>
<dbReference type="GO" id="GO:0005886">
    <property type="term" value="C:plasma membrane"/>
    <property type="evidence" value="ECO:0007669"/>
    <property type="project" value="UniProtKB-SubCell"/>
</dbReference>
<sequence>MREFLSAWSFDIFVVVNLLVIPIAYVWGVRRVRRASPRSGWPAGATCAFMSGWALLCIAYLGPLAAWSHTFFWVHMTQHLIVMMAAAPLLVLGIPVTLWVRASSPRARRAYVVPILRSRAVRFITDPVVTWLFFAGVLLLTHFTPFFDWALRNHDADIFIEQPLFLIAAFLYYLPMIGKNMLPHRASAGHRLASMSIMMVPEAIVGAVIYFSPVVLYSVFAEASRPFGPDAKADQQMAGALMWALVMVIEAGWMMLIAVEWFSSEERKGRKLDQEHSADIVVS</sequence>
<feature type="transmembrane region" description="Helical" evidence="6">
    <location>
        <begin position="40"/>
        <end position="61"/>
    </location>
</feature>
<evidence type="ECO:0000256" key="5">
    <source>
        <dbReference type="ARBA" id="ARBA00023136"/>
    </source>
</evidence>
<feature type="transmembrane region" description="Helical" evidence="6">
    <location>
        <begin position="6"/>
        <end position="28"/>
    </location>
</feature>
<feature type="transmembrane region" description="Helical" evidence="6">
    <location>
        <begin position="123"/>
        <end position="143"/>
    </location>
</feature>
<dbReference type="InterPro" id="IPR019108">
    <property type="entry name" value="Caa3_assmbl_CtaG-rel"/>
</dbReference>
<protein>
    <submittedName>
        <fullName evidence="7">Unannotated protein</fullName>
    </submittedName>
</protein>
<dbReference type="Pfam" id="PF09678">
    <property type="entry name" value="Caa3_CtaG"/>
    <property type="match status" value="1"/>
</dbReference>
<comment type="subcellular location">
    <subcellularLocation>
        <location evidence="1">Cell membrane</location>
        <topology evidence="1">Multi-pass membrane protein</topology>
    </subcellularLocation>
</comment>
<dbReference type="AlphaFoldDB" id="A0A6J7G790"/>
<keyword evidence="4 6" id="KW-1133">Transmembrane helix</keyword>
<gene>
    <name evidence="7" type="ORF">UFOPK3610_00125</name>
</gene>
<feature type="transmembrane region" description="Helical" evidence="6">
    <location>
        <begin position="81"/>
        <end position="102"/>
    </location>
</feature>
<keyword evidence="3 6" id="KW-0812">Transmembrane</keyword>
<evidence type="ECO:0000256" key="1">
    <source>
        <dbReference type="ARBA" id="ARBA00004651"/>
    </source>
</evidence>
<organism evidence="7">
    <name type="scientific">freshwater metagenome</name>
    <dbReference type="NCBI Taxonomy" id="449393"/>
    <lineage>
        <taxon>unclassified sequences</taxon>
        <taxon>metagenomes</taxon>
        <taxon>ecological metagenomes</taxon>
    </lineage>
</organism>
<name>A0A6J7G790_9ZZZZ</name>
<keyword evidence="5 6" id="KW-0472">Membrane</keyword>
<proteinExistence type="predicted"/>